<evidence type="ECO:0000313" key="7">
    <source>
        <dbReference type="Proteomes" id="UP001595979"/>
    </source>
</evidence>
<comment type="pathway">
    <text evidence="1">Glycan metabolism; L-arabinan degradation.</text>
</comment>
<keyword evidence="7" id="KW-1185">Reference proteome</keyword>
<evidence type="ECO:0000313" key="6">
    <source>
        <dbReference type="EMBL" id="MFC5848788.1"/>
    </source>
</evidence>
<dbReference type="PANTHER" id="PTHR43301">
    <property type="entry name" value="ARABINAN ENDO-1,5-ALPHA-L-ARABINOSIDASE"/>
    <property type="match status" value="1"/>
</dbReference>
<sequence length="305" mass="33203">MSDAVAADLLPTGPLHEAYFADPFVLKHEGRYYAYGTGGMVDGRAFAVLTSADLREWQACGGALEPISDEPRDYWAPEVAYAGGQFYMYYSVGIGDQGHHLRVAVADDPAGPFHDLGLNLTPDEPFAIDPHPFRASSGEWFLYFARDDLGGERPGTVLCVAPLRGMTRLGEVRTVLRASGDWQRYQSGRAMYGGVHDWHTLEGAFVLERGGQFHLLYSGGAWTGEGYGVGYAVADHPLGPFHEPQQAATVLRSGAGLTGPGHASVTQRGDEDILVFHAWNPEHTKRQLHAAPLDWTGGVPRVRRA</sequence>
<accession>A0ABW1DM32</accession>
<organism evidence="6 7">
    <name type="scientific">Deinococcus petrolearius</name>
    <dbReference type="NCBI Taxonomy" id="1751295"/>
    <lineage>
        <taxon>Bacteria</taxon>
        <taxon>Thermotogati</taxon>
        <taxon>Deinococcota</taxon>
        <taxon>Deinococci</taxon>
        <taxon>Deinococcales</taxon>
        <taxon>Deinococcaceae</taxon>
        <taxon>Deinococcus</taxon>
    </lineage>
</organism>
<dbReference type="InterPro" id="IPR023296">
    <property type="entry name" value="Glyco_hydro_beta-prop_sf"/>
</dbReference>
<keyword evidence="4 5" id="KW-0326">Glycosidase</keyword>
<evidence type="ECO:0000256" key="1">
    <source>
        <dbReference type="ARBA" id="ARBA00004834"/>
    </source>
</evidence>
<comment type="caution">
    <text evidence="6">The sequence shown here is derived from an EMBL/GenBank/DDBJ whole genome shotgun (WGS) entry which is preliminary data.</text>
</comment>
<gene>
    <name evidence="6" type="ORF">ACFPQ6_10750</name>
</gene>
<dbReference type="InterPro" id="IPR050727">
    <property type="entry name" value="GH43_arabinanases"/>
</dbReference>
<dbReference type="CDD" id="cd08991">
    <property type="entry name" value="GH43_HoAraf43-like"/>
    <property type="match status" value="1"/>
</dbReference>
<evidence type="ECO:0000256" key="2">
    <source>
        <dbReference type="ARBA" id="ARBA00009865"/>
    </source>
</evidence>
<evidence type="ECO:0000256" key="3">
    <source>
        <dbReference type="ARBA" id="ARBA00022801"/>
    </source>
</evidence>
<dbReference type="RefSeq" id="WP_380049162.1">
    <property type="nucleotide sequence ID" value="NZ_JBHSOH010000011.1"/>
</dbReference>
<dbReference type="InterPro" id="IPR006710">
    <property type="entry name" value="Glyco_hydro_43"/>
</dbReference>
<dbReference type="EMBL" id="JBHSOH010000011">
    <property type="protein sequence ID" value="MFC5848788.1"/>
    <property type="molecule type" value="Genomic_DNA"/>
</dbReference>
<evidence type="ECO:0000256" key="5">
    <source>
        <dbReference type="RuleBase" id="RU361187"/>
    </source>
</evidence>
<comment type="similarity">
    <text evidence="2 5">Belongs to the glycosyl hydrolase 43 family.</text>
</comment>
<name>A0ABW1DM32_9DEIO</name>
<keyword evidence="3 5" id="KW-0378">Hydrolase</keyword>
<dbReference type="SUPFAM" id="SSF75005">
    <property type="entry name" value="Arabinanase/levansucrase/invertase"/>
    <property type="match status" value="1"/>
</dbReference>
<protein>
    <submittedName>
        <fullName evidence="6">Glycoside hydrolase family 43 protein</fullName>
    </submittedName>
</protein>
<dbReference type="Pfam" id="PF04616">
    <property type="entry name" value="Glyco_hydro_43"/>
    <property type="match status" value="1"/>
</dbReference>
<dbReference type="Gene3D" id="2.115.10.20">
    <property type="entry name" value="Glycosyl hydrolase domain, family 43"/>
    <property type="match status" value="1"/>
</dbReference>
<reference evidence="7" key="1">
    <citation type="journal article" date="2019" name="Int. J. Syst. Evol. Microbiol.">
        <title>The Global Catalogue of Microorganisms (GCM) 10K type strain sequencing project: providing services to taxonomists for standard genome sequencing and annotation.</title>
        <authorList>
            <consortium name="The Broad Institute Genomics Platform"/>
            <consortium name="The Broad Institute Genome Sequencing Center for Infectious Disease"/>
            <person name="Wu L."/>
            <person name="Ma J."/>
        </authorList>
    </citation>
    <scope>NUCLEOTIDE SEQUENCE [LARGE SCALE GENOMIC DNA]</scope>
    <source>
        <strain evidence="7">CGMCC 1.15053</strain>
    </source>
</reference>
<dbReference type="GO" id="GO:0016787">
    <property type="term" value="F:hydrolase activity"/>
    <property type="evidence" value="ECO:0007669"/>
    <property type="project" value="UniProtKB-KW"/>
</dbReference>
<dbReference type="Proteomes" id="UP001595979">
    <property type="component" value="Unassembled WGS sequence"/>
</dbReference>
<proteinExistence type="inferred from homology"/>
<dbReference type="PANTHER" id="PTHR43301:SF3">
    <property type="entry name" value="ARABINAN ENDO-1,5-ALPHA-L-ARABINOSIDASE A-RELATED"/>
    <property type="match status" value="1"/>
</dbReference>
<evidence type="ECO:0000256" key="4">
    <source>
        <dbReference type="ARBA" id="ARBA00023295"/>
    </source>
</evidence>